<evidence type="ECO:0000313" key="2">
    <source>
        <dbReference type="Proteomes" id="UP001172101"/>
    </source>
</evidence>
<gene>
    <name evidence="1" type="ORF">B0T26DRAFT_673077</name>
</gene>
<dbReference type="EMBL" id="JAUIRO010000002">
    <property type="protein sequence ID" value="KAK0728569.1"/>
    <property type="molecule type" value="Genomic_DNA"/>
</dbReference>
<dbReference type="GO" id="GO:0052689">
    <property type="term" value="F:carboxylic ester hydrolase activity"/>
    <property type="evidence" value="ECO:0007669"/>
    <property type="project" value="TreeGrafter"/>
</dbReference>
<dbReference type="GeneID" id="85322825"/>
<comment type="caution">
    <text evidence="1">The sequence shown here is derived from an EMBL/GenBank/DDBJ whole genome shotgun (WGS) entry which is preliminary data.</text>
</comment>
<dbReference type="InterPro" id="IPR029058">
    <property type="entry name" value="AB_hydrolase_fold"/>
</dbReference>
<dbReference type="Proteomes" id="UP001172101">
    <property type="component" value="Unassembled WGS sequence"/>
</dbReference>
<accession>A0AA40E550</accession>
<dbReference type="InterPro" id="IPR050565">
    <property type="entry name" value="LYPA1-2/EST-like"/>
</dbReference>
<proteinExistence type="predicted"/>
<keyword evidence="2" id="KW-1185">Reference proteome</keyword>
<dbReference type="GO" id="GO:0008474">
    <property type="term" value="F:palmitoyl-(protein) hydrolase activity"/>
    <property type="evidence" value="ECO:0007669"/>
    <property type="project" value="TreeGrafter"/>
</dbReference>
<keyword evidence="1" id="KW-0378">Hydrolase</keyword>
<dbReference type="RefSeq" id="XP_060301424.1">
    <property type="nucleotide sequence ID" value="XM_060439555.1"/>
</dbReference>
<name>A0AA40E550_9PEZI</name>
<sequence>MAGCRSGAVAAGCACMHAFTTTAPKLHTLSSQGRKGKKKMAPPTRIPTEEDFAGIDGLVVKLAYPSPRESTTALLLLFHGLGDWEEPFAGFARGLALPGVLGIAVRGTSPLPPALLGLSEDDAAATGEGTRHFYWGDDITLAADGSGDLDPDPGFAKAQRLVLDRLVHDVLVRRCGWALSDMLLFGFGEGASLALGLASRVRLPSSPRVSEVLEETAEAEPSREEQTAFKGVVSIGGPLPPSMVPTLEARAKARTPVLVCYGSRSELVDDDAVDLLRREFADVKAVVWTRPDDGMPRSRDEVLPLMQFFAERLNSGWP</sequence>
<dbReference type="SUPFAM" id="SSF53474">
    <property type="entry name" value="alpha/beta-Hydrolases"/>
    <property type="match status" value="1"/>
</dbReference>
<evidence type="ECO:0000313" key="1">
    <source>
        <dbReference type="EMBL" id="KAK0728569.1"/>
    </source>
</evidence>
<dbReference type="PANTHER" id="PTHR10655">
    <property type="entry name" value="LYSOPHOSPHOLIPASE-RELATED"/>
    <property type="match status" value="1"/>
</dbReference>
<dbReference type="Gene3D" id="3.40.50.1820">
    <property type="entry name" value="alpha/beta hydrolase"/>
    <property type="match status" value="1"/>
</dbReference>
<dbReference type="GO" id="GO:0005737">
    <property type="term" value="C:cytoplasm"/>
    <property type="evidence" value="ECO:0007669"/>
    <property type="project" value="TreeGrafter"/>
</dbReference>
<reference evidence="1" key="1">
    <citation type="submission" date="2023-06" db="EMBL/GenBank/DDBJ databases">
        <title>Genome-scale phylogeny and comparative genomics of the fungal order Sordariales.</title>
        <authorList>
            <consortium name="Lawrence Berkeley National Laboratory"/>
            <person name="Hensen N."/>
            <person name="Bonometti L."/>
            <person name="Westerberg I."/>
            <person name="Brannstrom I.O."/>
            <person name="Guillou S."/>
            <person name="Cros-Aarteil S."/>
            <person name="Calhoun S."/>
            <person name="Haridas S."/>
            <person name="Kuo A."/>
            <person name="Mondo S."/>
            <person name="Pangilinan J."/>
            <person name="Riley R."/>
            <person name="LaButti K."/>
            <person name="Andreopoulos B."/>
            <person name="Lipzen A."/>
            <person name="Chen C."/>
            <person name="Yanf M."/>
            <person name="Daum C."/>
            <person name="Ng V."/>
            <person name="Clum A."/>
            <person name="Steindorff A."/>
            <person name="Ohm R."/>
            <person name="Martin F."/>
            <person name="Silar P."/>
            <person name="Natvig D."/>
            <person name="Lalanne C."/>
            <person name="Gautier V."/>
            <person name="Ament-velasquez S.L."/>
            <person name="Kruys A."/>
            <person name="Hutchinson M.I."/>
            <person name="Powell A.J."/>
            <person name="Barry K."/>
            <person name="Miller A.N."/>
            <person name="Grigoriev I.V."/>
            <person name="Debuchy R."/>
            <person name="Gladieux P."/>
            <person name="Thoren M.H."/>
            <person name="Johannesson H."/>
        </authorList>
    </citation>
    <scope>NUCLEOTIDE SEQUENCE</scope>
    <source>
        <strain evidence="1">SMH2392-1A</strain>
    </source>
</reference>
<dbReference type="AlphaFoldDB" id="A0AA40E550"/>
<dbReference type="PANTHER" id="PTHR10655:SF67">
    <property type="entry name" value="PHOSPHOLIPASE_CARBOXYLESTERASE SUPERFAMILY (AFU_ORTHOLOGUE AFUA_5G09340)"/>
    <property type="match status" value="1"/>
</dbReference>
<protein>
    <submittedName>
        <fullName evidence="1">Alpha/Beta hydrolase protein</fullName>
    </submittedName>
</protein>
<organism evidence="1 2">
    <name type="scientific">Lasiosphaeria miniovina</name>
    <dbReference type="NCBI Taxonomy" id="1954250"/>
    <lineage>
        <taxon>Eukaryota</taxon>
        <taxon>Fungi</taxon>
        <taxon>Dikarya</taxon>
        <taxon>Ascomycota</taxon>
        <taxon>Pezizomycotina</taxon>
        <taxon>Sordariomycetes</taxon>
        <taxon>Sordariomycetidae</taxon>
        <taxon>Sordariales</taxon>
        <taxon>Lasiosphaeriaceae</taxon>
        <taxon>Lasiosphaeria</taxon>
    </lineage>
</organism>